<proteinExistence type="predicted"/>
<evidence type="ECO:0000313" key="1">
    <source>
        <dbReference type="Proteomes" id="UP000095280"/>
    </source>
</evidence>
<evidence type="ECO:0000313" key="2">
    <source>
        <dbReference type="WBParaSite" id="maker-unitig_41057-snap-gene-0.1-mRNA-1"/>
    </source>
</evidence>
<dbReference type="GO" id="GO:0019674">
    <property type="term" value="P:NAD+ metabolic process"/>
    <property type="evidence" value="ECO:0007669"/>
    <property type="project" value="InterPro"/>
</dbReference>
<dbReference type="Proteomes" id="UP000095280">
    <property type="component" value="Unplaced"/>
</dbReference>
<dbReference type="Gene3D" id="2.60.200.30">
    <property type="entry name" value="Probable inorganic polyphosphate/atp-NAD kinase, domain 2"/>
    <property type="match status" value="1"/>
</dbReference>
<protein>
    <submittedName>
        <fullName evidence="2">Secreted protein</fullName>
    </submittedName>
</protein>
<dbReference type="WBParaSite" id="maker-unitig_41057-snap-gene-0.1-mRNA-1">
    <property type="protein sequence ID" value="maker-unitig_41057-snap-gene-0.1-mRNA-1"/>
    <property type="gene ID" value="maker-unitig_41057-snap-gene-0.1"/>
</dbReference>
<organism evidence="1 2">
    <name type="scientific">Macrostomum lignano</name>
    <dbReference type="NCBI Taxonomy" id="282301"/>
    <lineage>
        <taxon>Eukaryota</taxon>
        <taxon>Metazoa</taxon>
        <taxon>Spiralia</taxon>
        <taxon>Lophotrochozoa</taxon>
        <taxon>Platyhelminthes</taxon>
        <taxon>Rhabditophora</taxon>
        <taxon>Macrostomorpha</taxon>
        <taxon>Macrostomida</taxon>
        <taxon>Macrostomidae</taxon>
        <taxon>Macrostomum</taxon>
    </lineage>
</organism>
<dbReference type="AlphaFoldDB" id="A0A1I8FMJ3"/>
<dbReference type="InterPro" id="IPR017437">
    <property type="entry name" value="ATP-NAD_kinase_PpnK-typ_C"/>
</dbReference>
<name>A0A1I8FMJ3_9PLAT</name>
<keyword evidence="1" id="KW-1185">Reference proteome</keyword>
<sequence>MQGDGLIHRLRHGGRANMIHAVGAGSTASPYLSAFVKLSPVILPASTGITVRLAECARSNAWVSFDGRDRQELLPGLVQRFSRMLPTGMCARCRKALPSSTRLLTSRLLQLLVPVPLPQFAANAAGLIEFDCFGSVGG</sequence>
<accession>A0A1I8FMJ3</accession>
<dbReference type="GO" id="GO:0003951">
    <property type="term" value="F:NAD+ kinase activity"/>
    <property type="evidence" value="ECO:0007669"/>
    <property type="project" value="InterPro"/>
</dbReference>
<reference evidence="2" key="1">
    <citation type="submission" date="2016-11" db="UniProtKB">
        <authorList>
            <consortium name="WormBaseParasite"/>
        </authorList>
    </citation>
    <scope>IDENTIFICATION</scope>
</reference>